<name>A0A2I5HP94_SALDZ</name>
<dbReference type="EMBL" id="DAAQZS010000056">
    <property type="protein sequence ID" value="HAE1476744.1"/>
    <property type="molecule type" value="Genomic_DNA"/>
</dbReference>
<dbReference type="EMBL" id="DAAGVB010000126">
    <property type="protein sequence ID" value="HAB4676538.1"/>
    <property type="molecule type" value="Genomic_DNA"/>
</dbReference>
<dbReference type="EMBL" id="CP023345">
    <property type="protein sequence ID" value="ATW57308.1"/>
    <property type="molecule type" value="Genomic_DNA"/>
</dbReference>
<evidence type="ECO:0000313" key="14">
    <source>
        <dbReference type="EMBL" id="HAB4676538.1"/>
    </source>
</evidence>
<evidence type="ECO:0000313" key="13">
    <source>
        <dbReference type="EMBL" id="HAB4467500.1"/>
    </source>
</evidence>
<reference evidence="1 25" key="1">
    <citation type="submission" date="2017-09" db="EMBL/GenBank/DDBJ databases">
        <title>Complete genome of Salmonella enterica subsp. diarizonae isolated from stool of a patient with bacterial enteropathy.</title>
        <authorList>
            <person name="Zhou J."/>
            <person name="Chen Q."/>
            <person name="Guo L."/>
            <person name="Fan J."/>
        </authorList>
    </citation>
    <scope>NUCLEOTIDE SEQUENCE [LARGE SCALE GENOMIC DNA]</scope>
    <source>
        <strain evidence="1 25">HZS154</strain>
    </source>
</reference>
<dbReference type="EMBL" id="DAARAS010000148">
    <property type="protein sequence ID" value="HAE1651130.1"/>
    <property type="molecule type" value="Genomic_DNA"/>
</dbReference>
<dbReference type="EMBL" id="DAAGPC010000131">
    <property type="protein sequence ID" value="HAB3980272.1"/>
    <property type="molecule type" value="Genomic_DNA"/>
</dbReference>
<evidence type="ECO:0000313" key="24">
    <source>
        <dbReference type="EMBL" id="MIE71218.1"/>
    </source>
</evidence>
<dbReference type="EMBL" id="DAAFYE010000122">
    <property type="protein sequence ID" value="HAB1993918.1"/>
    <property type="molecule type" value="Genomic_DNA"/>
</dbReference>
<evidence type="ECO:0000313" key="25">
    <source>
        <dbReference type="Proteomes" id="UP000230639"/>
    </source>
</evidence>
<evidence type="ECO:0000313" key="2">
    <source>
        <dbReference type="EMBL" id="HAB1778295.1"/>
    </source>
</evidence>
<dbReference type="EMBL" id="DAAGQE010000112">
    <property type="protein sequence ID" value="HAB4102448.1"/>
    <property type="molecule type" value="Genomic_DNA"/>
</dbReference>
<evidence type="ECO:0000313" key="18">
    <source>
        <dbReference type="EMBL" id="HAB5480615.1"/>
    </source>
</evidence>
<dbReference type="EMBL" id="DAAGTE010000151">
    <property type="protein sequence ID" value="HAB4459043.1"/>
    <property type="molecule type" value="Genomic_DNA"/>
</dbReference>
<organism evidence="1 25">
    <name type="scientific">Salmonella diarizonae</name>
    <dbReference type="NCBI Taxonomy" id="59204"/>
    <lineage>
        <taxon>Bacteria</taxon>
        <taxon>Pseudomonadati</taxon>
        <taxon>Pseudomonadota</taxon>
        <taxon>Gammaproteobacteria</taxon>
        <taxon>Enterobacterales</taxon>
        <taxon>Enterobacteriaceae</taxon>
        <taxon>Salmonella</taxon>
    </lineage>
</organism>
<gene>
    <name evidence="1" type="ORF">CNQ75_24070</name>
    <name evidence="24" type="ORF">EL06_17765</name>
    <name evidence="20" type="ORF">G2916_23040</name>
    <name evidence="23" type="ORF">G2974_22775</name>
    <name evidence="22" type="ORF">G2997_22780</name>
    <name evidence="21" type="ORF">G3A00_23140</name>
    <name evidence="16" type="ORF">GB016_22935</name>
    <name evidence="4" type="ORF">GB034_22730</name>
    <name evidence="5" type="ORF">GB088_23040</name>
    <name evidence="18" type="ORF">GB236_22640</name>
    <name evidence="19" type="ORF">GB246_23150</name>
    <name evidence="7" type="ORF">GB337_22635</name>
    <name evidence="6" type="ORF">GB348_23300</name>
    <name evidence="17" type="ORF">GBS30_21865</name>
    <name evidence="9" type="ORF">GBV97_22645</name>
    <name evidence="8" type="ORF">GBW00_23070</name>
    <name evidence="10" type="ORF">GBX19_22785</name>
    <name evidence="2" type="ORF">GBY11_23085</name>
    <name evidence="11" type="ORF">GBY15_23100</name>
    <name evidence="12" type="ORF">GBY49_22695</name>
    <name evidence="13" type="ORF">GBZ04_23220</name>
    <name evidence="3" type="ORF">GBZ10_22825</name>
    <name evidence="14" type="ORF">GBZ12_22730</name>
    <name evidence="15" type="ORF">GBZ41_22450</name>
</gene>
<evidence type="ECO:0000313" key="19">
    <source>
        <dbReference type="EMBL" id="HAB5843591.1"/>
    </source>
</evidence>
<dbReference type="Pfam" id="PF14462">
    <property type="entry name" value="Prok-E2_E"/>
    <property type="match status" value="1"/>
</dbReference>
<dbReference type="EMBL" id="DAAHCF010000294">
    <property type="protein sequence ID" value="HAB5480615.1"/>
    <property type="molecule type" value="Genomic_DNA"/>
</dbReference>
<evidence type="ECO:0000313" key="12">
    <source>
        <dbReference type="EMBL" id="HAB4459043.1"/>
    </source>
</evidence>
<evidence type="ECO:0000313" key="1">
    <source>
        <dbReference type="EMBL" id="ATW57308.1"/>
    </source>
</evidence>
<reference evidence="2" key="4">
    <citation type="submission" date="2019-10" db="EMBL/GenBank/DDBJ databases">
        <authorList>
            <consortium name="NCBI Pathogen Detection Project"/>
        </authorList>
    </citation>
    <scope>NUCLEOTIDE SEQUENCE</scope>
    <source>
        <strain evidence="2">Salmonella enterica</strain>
    </source>
</reference>
<dbReference type="EMBL" id="DAAGNY010000057">
    <property type="protein sequence ID" value="HAB3844719.1"/>
    <property type="molecule type" value="Genomic_DNA"/>
</dbReference>
<reference evidence="2" key="2">
    <citation type="journal article" date="2018" name="Genome Biol.">
        <title>SKESA: strategic k-mer extension for scrupulous assemblies.</title>
        <authorList>
            <person name="Souvorov A."/>
            <person name="Agarwala R."/>
            <person name="Lipman D.J."/>
        </authorList>
    </citation>
    <scope>NUCLEOTIDE SEQUENCE</scope>
    <source>
        <strain evidence="2">Salmonella enterica</strain>
    </source>
</reference>
<evidence type="ECO:0000313" key="10">
    <source>
        <dbReference type="EMBL" id="HAB3980272.1"/>
    </source>
</evidence>
<proteinExistence type="predicted"/>
<evidence type="ECO:0000313" key="23">
    <source>
        <dbReference type="EMBL" id="HAE1651130.1"/>
    </source>
</evidence>
<dbReference type="EMBL" id="DAAFZM010000077">
    <property type="protein sequence ID" value="HAB2187448.1"/>
    <property type="molecule type" value="Genomic_DNA"/>
</dbReference>
<evidence type="ECO:0000313" key="4">
    <source>
        <dbReference type="EMBL" id="HAB1980734.1"/>
    </source>
</evidence>
<evidence type="ECO:0000313" key="17">
    <source>
        <dbReference type="EMBL" id="HAB5332196.1"/>
    </source>
</evidence>
<dbReference type="EMBL" id="DAAQXJ010000243">
    <property type="protein sequence ID" value="HAE1267280.1"/>
    <property type="molecule type" value="Genomic_DNA"/>
</dbReference>
<dbReference type="Proteomes" id="UP000230639">
    <property type="component" value="Chromosome"/>
</dbReference>
<dbReference type="EMBL" id="DAAFWY010000050">
    <property type="protein sequence ID" value="HAB1849167.1"/>
    <property type="molecule type" value="Genomic_DNA"/>
</dbReference>
<accession>A0A2I5HP94</accession>
<dbReference type="InterPro" id="IPR025701">
    <property type="entry name" value="UBQ-conjugat_E2_E"/>
</dbReference>
<dbReference type="EMBL" id="DAAGXW010000058">
    <property type="protein sequence ID" value="HAB5019275.1"/>
    <property type="molecule type" value="Genomic_DNA"/>
</dbReference>
<evidence type="ECO:0000313" key="8">
    <source>
        <dbReference type="EMBL" id="HAB3844719.1"/>
    </source>
</evidence>
<evidence type="ECO:0000313" key="9">
    <source>
        <dbReference type="EMBL" id="HAB3926069.1"/>
    </source>
</evidence>
<evidence type="ECO:0000313" key="3">
    <source>
        <dbReference type="EMBL" id="HAB1849167.1"/>
    </source>
</evidence>
<evidence type="ECO:0000313" key="11">
    <source>
        <dbReference type="EMBL" id="HAB4102448.1"/>
    </source>
</evidence>
<evidence type="ECO:0000313" key="15">
    <source>
        <dbReference type="EMBL" id="HAB4726409.1"/>
    </source>
</evidence>
<dbReference type="EMBL" id="DAAHFA010000067">
    <property type="protein sequence ID" value="HAB5843591.1"/>
    <property type="molecule type" value="Genomic_DNA"/>
</dbReference>
<protein>
    <submittedName>
        <fullName evidence="1">Uncharacterized protein</fullName>
    </submittedName>
</protein>
<dbReference type="EMBL" id="DAAGVM010000229">
    <property type="protein sequence ID" value="HAB4726409.1"/>
    <property type="molecule type" value="Genomic_DNA"/>
</dbReference>
<evidence type="ECO:0000313" key="7">
    <source>
        <dbReference type="EMBL" id="HAB2327666.1"/>
    </source>
</evidence>
<evidence type="ECO:0000313" key="22">
    <source>
        <dbReference type="EMBL" id="HAE1597367.1"/>
    </source>
</evidence>
<dbReference type="EMBL" id="DAAGBA010000158">
    <property type="protein sequence ID" value="HAB2327666.1"/>
    <property type="molecule type" value="Genomic_DNA"/>
</dbReference>
<evidence type="ECO:0000313" key="21">
    <source>
        <dbReference type="EMBL" id="HAE1476744.1"/>
    </source>
</evidence>
<evidence type="ECO:0000313" key="5">
    <source>
        <dbReference type="EMBL" id="HAB1993918.1"/>
    </source>
</evidence>
<dbReference type="EMBL" id="RSHK01000018">
    <property type="protein sequence ID" value="MIE71218.1"/>
    <property type="molecule type" value="Genomic_DNA"/>
</dbReference>
<evidence type="ECO:0000313" key="16">
    <source>
        <dbReference type="EMBL" id="HAB5019275.1"/>
    </source>
</evidence>
<dbReference type="Proteomes" id="UP000885362">
    <property type="component" value="Unassembled WGS sequence"/>
</dbReference>
<dbReference type="AlphaFoldDB" id="A0A2I5HP94"/>
<evidence type="ECO:0000313" key="6">
    <source>
        <dbReference type="EMBL" id="HAB2187448.1"/>
    </source>
</evidence>
<dbReference type="EMBL" id="DAAFXY010000123">
    <property type="protein sequence ID" value="HAB1980734.1"/>
    <property type="molecule type" value="Genomic_DNA"/>
</dbReference>
<dbReference type="EMBL" id="DAAGTH010000087">
    <property type="protein sequence ID" value="HAB4467500.1"/>
    <property type="molecule type" value="Genomic_DNA"/>
</dbReference>
<evidence type="ECO:0000313" key="20">
    <source>
        <dbReference type="EMBL" id="HAE1267280.1"/>
    </source>
</evidence>
<sequence>MDDVIDLRKPGIEKLHLIPAEINNGELPVNFPRDFALLEKDTVYLCQQNFEWETRVVAARRWLIIHGYPLPEGDNHAQIDLAVEIPTTYPDAQLDMFYVYPALTLANGKSISQTQCQANILGNSYQRWRRHLNGTTRWNPLTDSVTTHLAVVEESLLREVE</sequence>
<dbReference type="EMBL" id="DAAGOS010000164">
    <property type="protein sequence ID" value="HAB3926069.1"/>
    <property type="molecule type" value="Genomic_DNA"/>
</dbReference>
<dbReference type="RefSeq" id="WP_053529135.1">
    <property type="nucleotide sequence ID" value="NZ_CP011288.1"/>
</dbReference>
<dbReference type="EMBL" id="DAAFWI010000085">
    <property type="protein sequence ID" value="HAB1778295.1"/>
    <property type="molecule type" value="Genomic_DNA"/>
</dbReference>
<reference evidence="24" key="3">
    <citation type="submission" date="2018-08" db="EMBL/GenBank/DDBJ databases">
        <authorList>
            <consortium name="GenomeTrakr network: Whole genome sequencing for foodborne pathogen traceback"/>
        </authorList>
    </citation>
    <scope>NUCLEOTIDE SEQUENCE [LARGE SCALE GENOMIC DNA]</scope>
    <source>
        <strain evidence="24">FMA0132</strain>
    </source>
</reference>
<dbReference type="EMBL" id="DAAQZP010000104">
    <property type="protein sequence ID" value="HAE1597367.1"/>
    <property type="molecule type" value="Genomic_DNA"/>
</dbReference>
<dbReference type="EMBL" id="DAAHAQ010000322">
    <property type="protein sequence ID" value="HAB5332196.1"/>
    <property type="molecule type" value="Genomic_DNA"/>
</dbReference>